<dbReference type="InterPro" id="IPR036388">
    <property type="entry name" value="WH-like_DNA-bd_sf"/>
</dbReference>
<dbReference type="CDD" id="cd00383">
    <property type="entry name" value="trans_reg_C"/>
    <property type="match status" value="1"/>
</dbReference>
<dbReference type="Proteomes" id="UP000001385">
    <property type="component" value="Chromosome II"/>
</dbReference>
<dbReference type="GO" id="GO:0003677">
    <property type="term" value="F:DNA binding"/>
    <property type="evidence" value="ECO:0007669"/>
    <property type="project" value="UniProtKB-UniRule"/>
</dbReference>
<dbReference type="PROSITE" id="PS51755">
    <property type="entry name" value="OMPR_PHOB"/>
    <property type="match status" value="1"/>
</dbReference>
<dbReference type="InterPro" id="IPR001867">
    <property type="entry name" value="OmpR/PhoB-type_DNA-bd"/>
</dbReference>
<dbReference type="Gene3D" id="1.10.10.10">
    <property type="entry name" value="Winged helix-like DNA-binding domain superfamily/Winged helix DNA-binding domain"/>
    <property type="match status" value="1"/>
</dbReference>
<name>A9MDY3_BRUC2</name>
<dbReference type="EMBL" id="CP000873">
    <property type="protein sequence ID" value="ABX63421.1"/>
    <property type="molecule type" value="Genomic_DNA"/>
</dbReference>
<reference evidence="4 5" key="1">
    <citation type="submission" date="2007-10" db="EMBL/GenBank/DDBJ databases">
        <title>Brucella canis ATCC 23365 whole genome shotgun sequencing project.</title>
        <authorList>
            <person name="Setubal J.C."/>
            <person name="Bowns C."/>
            <person name="Boyle S."/>
            <person name="Crasta O.R."/>
            <person name="Czar M.J."/>
            <person name="Dharmanolla C."/>
            <person name="Gillespie J.J."/>
            <person name="Kenyon R.W."/>
            <person name="Lu J."/>
            <person name="Mane S."/>
            <person name="Mohapatra S."/>
            <person name="Nagrani S."/>
            <person name="Purkayastha A."/>
            <person name="Rajasimha H.K."/>
            <person name="Shallom J.M."/>
            <person name="Shallom S."/>
            <person name="Shukla M."/>
            <person name="Snyder E.E."/>
            <person name="Sobral B.W."/>
            <person name="Wattam A.R."/>
            <person name="Will R."/>
            <person name="Williams K."/>
            <person name="Yoo H."/>
            <person name="Bruce D."/>
            <person name="Detter C."/>
            <person name="Munk C."/>
            <person name="Brettin T.S."/>
        </authorList>
    </citation>
    <scope>NUCLEOTIDE SEQUENCE [LARGE SCALE GENOMIC DNA]</scope>
    <source>
        <strain evidence="5">ATCC 23365 / NCTC 10854 / RM-666</strain>
    </source>
</reference>
<dbReference type="KEGG" id="bcs:BCAN_B0230"/>
<dbReference type="AlphaFoldDB" id="A9MDY3"/>
<gene>
    <name evidence="4" type="ordered locus">BCAN_B0230</name>
</gene>
<evidence type="ECO:0000256" key="1">
    <source>
        <dbReference type="ARBA" id="ARBA00023125"/>
    </source>
</evidence>
<evidence type="ECO:0000313" key="5">
    <source>
        <dbReference type="Proteomes" id="UP000001385"/>
    </source>
</evidence>
<feature type="domain" description="OmpR/PhoB-type" evidence="3">
    <location>
        <begin position="1"/>
        <end position="62"/>
    </location>
</feature>
<evidence type="ECO:0000256" key="2">
    <source>
        <dbReference type="PROSITE-ProRule" id="PRU01091"/>
    </source>
</evidence>
<accession>A9MDY3</accession>
<organism evidence="4 5">
    <name type="scientific">Brucella canis (strain ATCC 23365 / NCTC 10854 / RM-666)</name>
    <dbReference type="NCBI Taxonomy" id="483179"/>
    <lineage>
        <taxon>Bacteria</taxon>
        <taxon>Pseudomonadati</taxon>
        <taxon>Pseudomonadota</taxon>
        <taxon>Alphaproteobacteria</taxon>
        <taxon>Hyphomicrobiales</taxon>
        <taxon>Brucellaceae</taxon>
        <taxon>Brucella/Ochrobactrum group</taxon>
        <taxon>Brucella</taxon>
    </lineage>
</organism>
<feature type="DNA-binding region" description="OmpR/PhoB-type" evidence="2">
    <location>
        <begin position="1"/>
        <end position="62"/>
    </location>
</feature>
<keyword evidence="5" id="KW-1185">Reference proteome</keyword>
<dbReference type="HOGENOM" id="CLU_000445_101_8_5"/>
<keyword evidence="1 2" id="KW-0238">DNA-binding</keyword>
<dbReference type="Pfam" id="PF00486">
    <property type="entry name" value="Trans_reg_C"/>
    <property type="match status" value="1"/>
</dbReference>
<protein>
    <submittedName>
        <fullName evidence="4">Response regulator receiver:Transcriptional regulatory protein, C-terminal</fullName>
    </submittedName>
</protein>
<sequence>MLEAFLQHPGQTLSKAQLEEHLYSFDTEVESNTMEVHVSRLRKKLGHAIIETVRGIGYRLGNSKSKAAR</sequence>
<dbReference type="GO" id="GO:0006355">
    <property type="term" value="P:regulation of DNA-templated transcription"/>
    <property type="evidence" value="ECO:0007669"/>
    <property type="project" value="InterPro"/>
</dbReference>
<dbReference type="SMART" id="SM00862">
    <property type="entry name" value="Trans_reg_C"/>
    <property type="match status" value="1"/>
</dbReference>
<dbReference type="InterPro" id="IPR016032">
    <property type="entry name" value="Sig_transdc_resp-reg_C-effctor"/>
</dbReference>
<evidence type="ECO:0000313" key="4">
    <source>
        <dbReference type="EMBL" id="ABX63421.1"/>
    </source>
</evidence>
<dbReference type="SUPFAM" id="SSF46894">
    <property type="entry name" value="C-terminal effector domain of the bipartite response regulators"/>
    <property type="match status" value="1"/>
</dbReference>
<dbReference type="GO" id="GO:0000160">
    <property type="term" value="P:phosphorelay signal transduction system"/>
    <property type="evidence" value="ECO:0007669"/>
    <property type="project" value="InterPro"/>
</dbReference>
<evidence type="ECO:0000259" key="3">
    <source>
        <dbReference type="PROSITE" id="PS51755"/>
    </source>
</evidence>
<proteinExistence type="predicted"/>